<protein>
    <submittedName>
        <fullName evidence="2">8755_t:CDS:1</fullName>
    </submittedName>
</protein>
<gene>
    <name evidence="2" type="ORF">AMORRO_LOCUS7188</name>
</gene>
<comment type="caution">
    <text evidence="2">The sequence shown here is derived from an EMBL/GenBank/DDBJ whole genome shotgun (WGS) entry which is preliminary data.</text>
</comment>
<organism evidence="2 3">
    <name type="scientific">Acaulospora morrowiae</name>
    <dbReference type="NCBI Taxonomy" id="94023"/>
    <lineage>
        <taxon>Eukaryota</taxon>
        <taxon>Fungi</taxon>
        <taxon>Fungi incertae sedis</taxon>
        <taxon>Mucoromycota</taxon>
        <taxon>Glomeromycotina</taxon>
        <taxon>Glomeromycetes</taxon>
        <taxon>Diversisporales</taxon>
        <taxon>Acaulosporaceae</taxon>
        <taxon>Acaulospora</taxon>
    </lineage>
</organism>
<reference evidence="2" key="1">
    <citation type="submission" date="2021-06" db="EMBL/GenBank/DDBJ databases">
        <authorList>
            <person name="Kallberg Y."/>
            <person name="Tangrot J."/>
            <person name="Rosling A."/>
        </authorList>
    </citation>
    <scope>NUCLEOTIDE SEQUENCE</scope>
    <source>
        <strain evidence="2">CL551</strain>
    </source>
</reference>
<feature type="transmembrane region" description="Helical" evidence="1">
    <location>
        <begin position="21"/>
        <end position="44"/>
    </location>
</feature>
<dbReference type="EMBL" id="CAJVPV010005227">
    <property type="protein sequence ID" value="CAG8587290.1"/>
    <property type="molecule type" value="Genomic_DNA"/>
</dbReference>
<dbReference type="Proteomes" id="UP000789342">
    <property type="component" value="Unassembled WGS sequence"/>
</dbReference>
<dbReference type="AlphaFoldDB" id="A0A9N9C514"/>
<accession>A0A9N9C514</accession>
<proteinExistence type="predicted"/>
<name>A0A9N9C514_9GLOM</name>
<evidence type="ECO:0000313" key="3">
    <source>
        <dbReference type="Proteomes" id="UP000789342"/>
    </source>
</evidence>
<keyword evidence="1" id="KW-0812">Transmembrane</keyword>
<evidence type="ECO:0000256" key="1">
    <source>
        <dbReference type="SAM" id="Phobius"/>
    </source>
</evidence>
<keyword evidence="3" id="KW-1185">Reference proteome</keyword>
<keyword evidence="1" id="KW-0472">Membrane</keyword>
<keyword evidence="1" id="KW-1133">Transmembrane helix</keyword>
<sequence length="49" mass="5348">MSALPEMNVLRFVLREVMLRVLLSVMPTSTALGIISLVQMVGALSKCDL</sequence>
<evidence type="ECO:0000313" key="2">
    <source>
        <dbReference type="EMBL" id="CAG8587290.1"/>
    </source>
</evidence>